<dbReference type="SUPFAM" id="SSF53901">
    <property type="entry name" value="Thiolase-like"/>
    <property type="match status" value="1"/>
</dbReference>
<accession>A0A6V8KJA7</accession>
<evidence type="ECO:0000256" key="2">
    <source>
        <dbReference type="ARBA" id="ARBA00023315"/>
    </source>
</evidence>
<sequence length="337" mass="35142">MTAYLAAVGSYLPPTTGIEAAVAKRRYRAEEAAAQDWAGSAVAGDTPAPEMALLAAQEAYKRCGRRPADTDLLLYVNTWHQGPDGWQPQYHLQRHLVGGATLAVQVQQGSTGMFGALALAARYLTADPDRQAALLVAADNFGTPLFKRWSAGPGQIAGDAATAALLTREPGFAELLAVQVATYTEDEELYRAGEPLFPPGATAGRGVDFGRRAAAYRKDVPTLLAEAGARLREVAHRALAEAGVDPGRVTRVAGPAAGRVAVTALLAALGLPEAAGTWAFARNVGQLGASDQIAALDHLLTGGELRPGDHVLLLGHGPGVTVAAAVVRIRHAPPWYG</sequence>
<dbReference type="InterPro" id="IPR013747">
    <property type="entry name" value="ACP_syn_III_C"/>
</dbReference>
<dbReference type="EMBL" id="BLPF01000002">
    <property type="protein sequence ID" value="GFJ80765.1"/>
    <property type="molecule type" value="Genomic_DNA"/>
</dbReference>
<dbReference type="Proteomes" id="UP000482800">
    <property type="component" value="Unassembled WGS sequence"/>
</dbReference>
<keyword evidence="2" id="KW-0012">Acyltransferase</keyword>
<dbReference type="InterPro" id="IPR016039">
    <property type="entry name" value="Thiolase-like"/>
</dbReference>
<evidence type="ECO:0000313" key="5">
    <source>
        <dbReference type="Proteomes" id="UP000482800"/>
    </source>
</evidence>
<dbReference type="PANTHER" id="PTHR34069:SF2">
    <property type="entry name" value="BETA-KETOACYL-[ACYL-CARRIER-PROTEIN] SYNTHASE III"/>
    <property type="match status" value="1"/>
</dbReference>
<evidence type="ECO:0000256" key="1">
    <source>
        <dbReference type="ARBA" id="ARBA00022679"/>
    </source>
</evidence>
<feature type="domain" description="Beta-ketoacyl-[acyl-carrier-protein] synthase III C-terminal" evidence="3">
    <location>
        <begin position="239"/>
        <end position="329"/>
    </location>
</feature>
<dbReference type="CDD" id="cd00827">
    <property type="entry name" value="init_cond_enzymes"/>
    <property type="match status" value="1"/>
</dbReference>
<gene>
    <name evidence="4" type="ORF">Phou_049450</name>
</gene>
<reference evidence="4 5" key="2">
    <citation type="submission" date="2020-03" db="EMBL/GenBank/DDBJ databases">
        <authorList>
            <person name="Ichikawa N."/>
            <person name="Kimura A."/>
            <person name="Kitahashi Y."/>
            <person name="Uohara A."/>
        </authorList>
    </citation>
    <scope>NUCLEOTIDE SEQUENCE [LARGE SCALE GENOMIC DNA]</scope>
    <source>
        <strain evidence="4 5">NBRC 108639</strain>
    </source>
</reference>
<keyword evidence="5" id="KW-1185">Reference proteome</keyword>
<dbReference type="Gene3D" id="3.40.47.10">
    <property type="match status" value="2"/>
</dbReference>
<proteinExistence type="predicted"/>
<dbReference type="AlphaFoldDB" id="A0A6V8KJA7"/>
<dbReference type="PANTHER" id="PTHR34069">
    <property type="entry name" value="3-OXOACYL-[ACYL-CARRIER-PROTEIN] SYNTHASE 3"/>
    <property type="match status" value="1"/>
</dbReference>
<dbReference type="Pfam" id="PF08541">
    <property type="entry name" value="ACP_syn_III_C"/>
    <property type="match status" value="1"/>
</dbReference>
<evidence type="ECO:0000313" key="4">
    <source>
        <dbReference type="EMBL" id="GFJ80765.1"/>
    </source>
</evidence>
<dbReference type="RefSeq" id="WP_173059011.1">
    <property type="nucleotide sequence ID" value="NZ_BAABGO010000045.1"/>
</dbReference>
<name>A0A6V8KJA7_9ACTN</name>
<evidence type="ECO:0000259" key="3">
    <source>
        <dbReference type="Pfam" id="PF08541"/>
    </source>
</evidence>
<organism evidence="4 5">
    <name type="scientific">Phytohabitans houttuyneae</name>
    <dbReference type="NCBI Taxonomy" id="1076126"/>
    <lineage>
        <taxon>Bacteria</taxon>
        <taxon>Bacillati</taxon>
        <taxon>Actinomycetota</taxon>
        <taxon>Actinomycetes</taxon>
        <taxon>Micromonosporales</taxon>
        <taxon>Micromonosporaceae</taxon>
    </lineage>
</organism>
<protein>
    <recommendedName>
        <fullName evidence="3">Beta-ketoacyl-[acyl-carrier-protein] synthase III C-terminal domain-containing protein</fullName>
    </recommendedName>
</protein>
<reference evidence="4 5" key="1">
    <citation type="submission" date="2020-03" db="EMBL/GenBank/DDBJ databases">
        <title>Whole genome shotgun sequence of Phytohabitans houttuyneae NBRC 108639.</title>
        <authorList>
            <person name="Komaki H."/>
            <person name="Tamura T."/>
        </authorList>
    </citation>
    <scope>NUCLEOTIDE SEQUENCE [LARGE SCALE GENOMIC DNA]</scope>
    <source>
        <strain evidence="4 5">NBRC 108639</strain>
    </source>
</reference>
<keyword evidence="1" id="KW-0808">Transferase</keyword>
<dbReference type="GO" id="GO:0016746">
    <property type="term" value="F:acyltransferase activity"/>
    <property type="evidence" value="ECO:0007669"/>
    <property type="project" value="UniProtKB-KW"/>
</dbReference>
<dbReference type="GO" id="GO:0044550">
    <property type="term" value="P:secondary metabolite biosynthetic process"/>
    <property type="evidence" value="ECO:0007669"/>
    <property type="project" value="TreeGrafter"/>
</dbReference>
<comment type="caution">
    <text evidence="4">The sequence shown here is derived from an EMBL/GenBank/DDBJ whole genome shotgun (WGS) entry which is preliminary data.</text>
</comment>